<accession>A0A0M3HP07</accession>
<protein>
    <submittedName>
        <fullName evidence="2">Uncharacterized protein</fullName>
    </submittedName>
</protein>
<reference evidence="2" key="1">
    <citation type="submission" date="2017-02" db="UniProtKB">
        <authorList>
            <consortium name="WormBaseParasite"/>
        </authorList>
    </citation>
    <scope>IDENTIFICATION</scope>
</reference>
<proteinExistence type="predicted"/>
<evidence type="ECO:0000313" key="2">
    <source>
        <dbReference type="WBParaSite" id="ALUE_0000353301-mRNA-1"/>
    </source>
</evidence>
<dbReference type="WBParaSite" id="ALUE_0000353301-mRNA-1">
    <property type="protein sequence ID" value="ALUE_0000353301-mRNA-1"/>
    <property type="gene ID" value="ALUE_0000353301"/>
</dbReference>
<organism evidence="1 2">
    <name type="scientific">Ascaris lumbricoides</name>
    <name type="common">Giant roundworm</name>
    <dbReference type="NCBI Taxonomy" id="6252"/>
    <lineage>
        <taxon>Eukaryota</taxon>
        <taxon>Metazoa</taxon>
        <taxon>Ecdysozoa</taxon>
        <taxon>Nematoda</taxon>
        <taxon>Chromadorea</taxon>
        <taxon>Rhabditida</taxon>
        <taxon>Spirurina</taxon>
        <taxon>Ascaridomorpha</taxon>
        <taxon>Ascaridoidea</taxon>
        <taxon>Ascarididae</taxon>
        <taxon>Ascaris</taxon>
    </lineage>
</organism>
<sequence>MHSFLLFILDYIKSVYRLYYNLFELSVSFLSSRPKHSILCGFAIAESFNHSVFVIGDAVKLNILKSNKYHINALLLYNITADVVLHFIERLERED</sequence>
<dbReference type="AlphaFoldDB" id="A0A0M3HP07"/>
<evidence type="ECO:0000313" key="1">
    <source>
        <dbReference type="Proteomes" id="UP000036681"/>
    </source>
</evidence>
<keyword evidence="1" id="KW-1185">Reference proteome</keyword>
<name>A0A0M3HP07_ASCLU</name>
<dbReference type="Proteomes" id="UP000036681">
    <property type="component" value="Unplaced"/>
</dbReference>